<comment type="caution">
    <text evidence="3">The sequence shown here is derived from an EMBL/GenBank/DDBJ whole genome shotgun (WGS) entry which is preliminary data.</text>
</comment>
<dbReference type="InterPro" id="IPR003615">
    <property type="entry name" value="HNH_nuc"/>
</dbReference>
<dbReference type="RefSeq" id="WP_305108025.1">
    <property type="nucleotide sequence ID" value="NZ_JAUTWS010000073.1"/>
</dbReference>
<dbReference type="Proteomes" id="UP001243009">
    <property type="component" value="Unassembled WGS sequence"/>
</dbReference>
<sequence>MAGTWIFQANPNLFDIDGFLATNPATFSWLVSRYESIIEVGDQVFIWRAIGGGPAALSGVIAEAEVIERVSLRPDDAASVPFWRDRDRPTEANRALLRLVRVAAPGRILRRDQVQRDSVLRNLTVLSMANQTNYPVLPVQADHLRVLWQQTVASLSGSRTADRLAPDLYAQRRIAGRVPPESPRESAAHAETGRSSDRQDILDALDAQRGRCAICSGVLGASPALAAAALLREDGSGCVVHAACRTAAGHTAGRTYVEGGRRATVRDVGVRERDAKVRMVALGINLQRNNGVFTCDICGQDHLDHPGARAATQSRLFEVHHQKGIAEGERDTVPEEDLLVLCVLCHRLEHA</sequence>
<proteinExistence type="predicted"/>
<evidence type="ECO:0000259" key="2">
    <source>
        <dbReference type="Pfam" id="PF01878"/>
    </source>
</evidence>
<reference evidence="3 4" key="1">
    <citation type="submission" date="2023-08" db="EMBL/GenBank/DDBJ databases">
        <title>The draft genome sequence of Paracraurococcus sp. LOR1-02.</title>
        <authorList>
            <person name="Kingkaew E."/>
            <person name="Tanasupawat S."/>
        </authorList>
    </citation>
    <scope>NUCLEOTIDE SEQUENCE [LARGE SCALE GENOMIC DNA]</scope>
    <source>
        <strain evidence="3 4">LOR1-02</strain>
    </source>
</reference>
<evidence type="ECO:0000313" key="3">
    <source>
        <dbReference type="EMBL" id="MDO9713165.1"/>
    </source>
</evidence>
<evidence type="ECO:0000313" key="4">
    <source>
        <dbReference type="Proteomes" id="UP001243009"/>
    </source>
</evidence>
<keyword evidence="4" id="KW-1185">Reference proteome</keyword>
<name>A0ABT9EAT1_9PROT</name>
<protein>
    <submittedName>
        <fullName evidence="3">EVE domain-containing protein</fullName>
    </submittedName>
</protein>
<dbReference type="CDD" id="cd00085">
    <property type="entry name" value="HNHc"/>
    <property type="match status" value="1"/>
</dbReference>
<organism evidence="3 4">
    <name type="scientific">Paracraurococcus lichenis</name>
    <dbReference type="NCBI Taxonomy" id="3064888"/>
    <lineage>
        <taxon>Bacteria</taxon>
        <taxon>Pseudomonadati</taxon>
        <taxon>Pseudomonadota</taxon>
        <taxon>Alphaproteobacteria</taxon>
        <taxon>Acetobacterales</taxon>
        <taxon>Roseomonadaceae</taxon>
        <taxon>Paracraurococcus</taxon>
    </lineage>
</organism>
<dbReference type="Pfam" id="PF01878">
    <property type="entry name" value="EVE"/>
    <property type="match status" value="1"/>
</dbReference>
<feature type="compositionally biased region" description="Basic and acidic residues" evidence="1">
    <location>
        <begin position="182"/>
        <end position="199"/>
    </location>
</feature>
<dbReference type="SUPFAM" id="SSF88697">
    <property type="entry name" value="PUA domain-like"/>
    <property type="match status" value="1"/>
</dbReference>
<accession>A0ABT9EAT1</accession>
<evidence type="ECO:0000256" key="1">
    <source>
        <dbReference type="SAM" id="MobiDB-lite"/>
    </source>
</evidence>
<gene>
    <name evidence="3" type="ORF">Q7A36_32855</name>
</gene>
<feature type="domain" description="EVE" evidence="2">
    <location>
        <begin position="5"/>
        <end position="144"/>
    </location>
</feature>
<feature type="region of interest" description="Disordered" evidence="1">
    <location>
        <begin position="173"/>
        <end position="199"/>
    </location>
</feature>
<dbReference type="InterPro" id="IPR015947">
    <property type="entry name" value="PUA-like_sf"/>
</dbReference>
<dbReference type="EMBL" id="JAUTWS010000073">
    <property type="protein sequence ID" value="MDO9713165.1"/>
    <property type="molecule type" value="Genomic_DNA"/>
</dbReference>
<dbReference type="InterPro" id="IPR002740">
    <property type="entry name" value="EVE_domain"/>
</dbReference>